<name>A0A0F9LZR6_9ZZZZ</name>
<feature type="non-terminal residue" evidence="1">
    <location>
        <position position="1"/>
    </location>
</feature>
<sequence>YIDFYSTFYCLNLDDINLNIISVLIFLF</sequence>
<dbReference type="AlphaFoldDB" id="A0A0F9LZR6"/>
<dbReference type="EMBL" id="LAZR01009911">
    <property type="protein sequence ID" value="KKM69910.1"/>
    <property type="molecule type" value="Genomic_DNA"/>
</dbReference>
<reference evidence="1" key="1">
    <citation type="journal article" date="2015" name="Nature">
        <title>Complex archaea that bridge the gap between prokaryotes and eukaryotes.</title>
        <authorList>
            <person name="Spang A."/>
            <person name="Saw J.H."/>
            <person name="Jorgensen S.L."/>
            <person name="Zaremba-Niedzwiedzka K."/>
            <person name="Martijn J."/>
            <person name="Lind A.E."/>
            <person name="van Eijk R."/>
            <person name="Schleper C."/>
            <person name="Guy L."/>
            <person name="Ettema T.J."/>
        </authorList>
    </citation>
    <scope>NUCLEOTIDE SEQUENCE</scope>
</reference>
<evidence type="ECO:0000313" key="1">
    <source>
        <dbReference type="EMBL" id="KKM69910.1"/>
    </source>
</evidence>
<gene>
    <name evidence="1" type="ORF">LCGC14_1446100</name>
</gene>
<protein>
    <submittedName>
        <fullName evidence="1">Uncharacterized protein</fullName>
    </submittedName>
</protein>
<organism evidence="1">
    <name type="scientific">marine sediment metagenome</name>
    <dbReference type="NCBI Taxonomy" id="412755"/>
    <lineage>
        <taxon>unclassified sequences</taxon>
        <taxon>metagenomes</taxon>
        <taxon>ecological metagenomes</taxon>
    </lineage>
</organism>
<proteinExistence type="predicted"/>
<accession>A0A0F9LZR6</accession>
<comment type="caution">
    <text evidence="1">The sequence shown here is derived from an EMBL/GenBank/DDBJ whole genome shotgun (WGS) entry which is preliminary data.</text>
</comment>